<sequence length="233" mass="24467">MRGRTDLVVLLAIELLLGGRLDRLDGEHSSVEARSVGLVAEGLLDGLLGAKQPAKEVLKNIDNVVEQRRHENLLRQVDNPHSNVGEEVLEAGVDNEGVDGLVEPGTALDHVQEGVEVLEHAQKSVGDSLAQLVERQVSDGLAGVLEELATGLQKANSKVDVTGEVKESNRLLGLGGKGARSERENRSEVGHHLGGIFAGNKNLPGLESGGGSSQSTGGDGGNGNGGELHWRRD</sequence>
<proteinExistence type="predicted"/>
<evidence type="ECO:0000313" key="3">
    <source>
        <dbReference type="EMBL" id="AOW02388.1"/>
    </source>
</evidence>
<feature type="compositionally biased region" description="Gly residues" evidence="1">
    <location>
        <begin position="207"/>
        <end position="226"/>
    </location>
</feature>
<protein>
    <submittedName>
        <fullName evidence="3">Uncharacterized protein</fullName>
    </submittedName>
</protein>
<reference evidence="3 4" key="1">
    <citation type="journal article" date="2016" name="PLoS ONE">
        <title>Sequence Assembly of Yarrowia lipolytica Strain W29/CLIB89 Shows Transposable Element Diversity.</title>
        <authorList>
            <person name="Magnan C."/>
            <person name="Yu J."/>
            <person name="Chang I."/>
            <person name="Jahn E."/>
            <person name="Kanomata Y."/>
            <person name="Wu J."/>
            <person name="Zeller M."/>
            <person name="Oakes M."/>
            <person name="Baldi P."/>
            <person name="Sandmeyer S."/>
        </authorList>
    </citation>
    <scope>NUCLEOTIDE SEQUENCE [LARGE SCALE GENOMIC DNA]</scope>
    <source>
        <strain evidence="4">CLIB89(W29)</strain>
    </source>
</reference>
<evidence type="ECO:0000256" key="2">
    <source>
        <dbReference type="SAM" id="SignalP"/>
    </source>
</evidence>
<dbReference type="EMBL" id="CP017555">
    <property type="protein sequence ID" value="AOW02388.1"/>
    <property type="molecule type" value="Genomic_DNA"/>
</dbReference>
<evidence type="ECO:0000313" key="4">
    <source>
        <dbReference type="Proteomes" id="UP000182444"/>
    </source>
</evidence>
<accession>A0A1D8N9S3</accession>
<organism evidence="3 4">
    <name type="scientific">Yarrowia lipolytica</name>
    <name type="common">Candida lipolytica</name>
    <dbReference type="NCBI Taxonomy" id="4952"/>
    <lineage>
        <taxon>Eukaryota</taxon>
        <taxon>Fungi</taxon>
        <taxon>Dikarya</taxon>
        <taxon>Ascomycota</taxon>
        <taxon>Saccharomycotina</taxon>
        <taxon>Dipodascomycetes</taxon>
        <taxon>Dipodascales</taxon>
        <taxon>Dipodascales incertae sedis</taxon>
        <taxon>Yarrowia</taxon>
    </lineage>
</organism>
<dbReference type="RefSeq" id="XP_068138319.1">
    <property type="nucleotide sequence ID" value="XM_068282218.1"/>
</dbReference>
<gene>
    <name evidence="3" type="ORF">YALI1_C07288g</name>
</gene>
<dbReference type="GeneID" id="94582858"/>
<dbReference type="AlphaFoldDB" id="A0A1D8N9S3"/>
<keyword evidence="2" id="KW-0732">Signal</keyword>
<dbReference type="VEuPathDB" id="FungiDB:YALI1_C07288g"/>
<feature type="compositionally biased region" description="Basic and acidic residues" evidence="1">
    <location>
        <begin position="179"/>
        <end position="191"/>
    </location>
</feature>
<feature type="signal peptide" evidence="2">
    <location>
        <begin position="1"/>
        <end position="26"/>
    </location>
</feature>
<dbReference type="Proteomes" id="UP000182444">
    <property type="component" value="Chromosome 1C"/>
</dbReference>
<feature type="region of interest" description="Disordered" evidence="1">
    <location>
        <begin position="173"/>
        <end position="233"/>
    </location>
</feature>
<feature type="chain" id="PRO_5009110391" evidence="2">
    <location>
        <begin position="27"/>
        <end position="233"/>
    </location>
</feature>
<name>A0A1D8N9S3_YARLL</name>
<evidence type="ECO:0000256" key="1">
    <source>
        <dbReference type="SAM" id="MobiDB-lite"/>
    </source>
</evidence>